<gene>
    <name evidence="2" type="ordered locus">Cfla_3144</name>
</gene>
<keyword evidence="1" id="KW-0812">Transmembrane</keyword>
<dbReference type="Proteomes" id="UP000000849">
    <property type="component" value="Chromosome"/>
</dbReference>
<name>D5ULS0_CELFN</name>
<sequence>MTAPAHTLAPHVEPAWRDAFVVELRMHDVPGGAIGEALGEVEAYCADSGDDARSAFGEPAAYARELAAALPTRRRRPLRDIAAIVTQTAGVMGVVWSAPPWLHGEDLVVGRGAAVTVALILLVAVMLYLAPPRVLSWFTRARWWQAGIVGTAVTGALAALTALVPDAPMAAPSASLVVVSALLLVAGAVALHLSGATDDPIRTPDDADTPPTPRSRLTSLALSVALPLVAVLVAGALSLLPR</sequence>
<accession>D5ULS0</accession>
<dbReference type="EMBL" id="CP001964">
    <property type="protein sequence ID" value="ADG76026.1"/>
    <property type="molecule type" value="Genomic_DNA"/>
</dbReference>
<feature type="transmembrane region" description="Helical" evidence="1">
    <location>
        <begin position="176"/>
        <end position="196"/>
    </location>
</feature>
<evidence type="ECO:0000313" key="3">
    <source>
        <dbReference type="Proteomes" id="UP000000849"/>
    </source>
</evidence>
<evidence type="ECO:0000313" key="2">
    <source>
        <dbReference type="EMBL" id="ADG76026.1"/>
    </source>
</evidence>
<keyword evidence="3" id="KW-1185">Reference proteome</keyword>
<dbReference type="RefSeq" id="WP_013118357.1">
    <property type="nucleotide sequence ID" value="NC_014151.1"/>
</dbReference>
<dbReference type="OrthoDB" id="5192631at2"/>
<feature type="transmembrane region" description="Helical" evidence="1">
    <location>
        <begin position="81"/>
        <end position="102"/>
    </location>
</feature>
<feature type="transmembrane region" description="Helical" evidence="1">
    <location>
        <begin position="108"/>
        <end position="131"/>
    </location>
</feature>
<dbReference type="KEGG" id="cfl:Cfla_3144"/>
<reference evidence="2 3" key="1">
    <citation type="journal article" date="2010" name="Stand. Genomic Sci.">
        <title>Complete genome sequence of Cellulomonas flavigena type strain (134).</title>
        <authorList>
            <person name="Abt B."/>
            <person name="Foster B."/>
            <person name="Lapidus A."/>
            <person name="Clum A."/>
            <person name="Sun H."/>
            <person name="Pukall R."/>
            <person name="Lucas S."/>
            <person name="Glavina Del Rio T."/>
            <person name="Nolan M."/>
            <person name="Tice H."/>
            <person name="Cheng J.F."/>
            <person name="Pitluck S."/>
            <person name="Liolios K."/>
            <person name="Ivanova N."/>
            <person name="Mavromatis K."/>
            <person name="Ovchinnikova G."/>
            <person name="Pati A."/>
            <person name="Goodwin L."/>
            <person name="Chen A."/>
            <person name="Palaniappan K."/>
            <person name="Land M."/>
            <person name="Hauser L."/>
            <person name="Chang Y.J."/>
            <person name="Jeffries C.D."/>
            <person name="Rohde M."/>
            <person name="Goker M."/>
            <person name="Woyke T."/>
            <person name="Bristow J."/>
            <person name="Eisen J.A."/>
            <person name="Markowitz V."/>
            <person name="Hugenholtz P."/>
            <person name="Kyrpides N.C."/>
            <person name="Klenk H.P."/>
        </authorList>
    </citation>
    <scope>NUCLEOTIDE SEQUENCE [LARGE SCALE GENOMIC DNA]</scope>
    <source>
        <strain evidence="3">ATCC 482 / DSM 20109 / BCRC 11376 / JCM 18109 / NBRC 3775 / NCIMB 8073 / NRS 134</strain>
    </source>
</reference>
<proteinExistence type="predicted"/>
<feature type="transmembrane region" description="Helical" evidence="1">
    <location>
        <begin position="143"/>
        <end position="164"/>
    </location>
</feature>
<keyword evidence="1" id="KW-0472">Membrane</keyword>
<dbReference type="AlphaFoldDB" id="D5ULS0"/>
<dbReference type="STRING" id="446466.Cfla_3144"/>
<dbReference type="HOGENOM" id="CLU_1145584_0_0_11"/>
<organism evidence="2 3">
    <name type="scientific">Cellulomonas flavigena (strain ATCC 482 / DSM 20109 / BCRC 11376 / JCM 18109 / NBRC 3775 / NCIMB 8073 / NRS 134)</name>
    <dbReference type="NCBI Taxonomy" id="446466"/>
    <lineage>
        <taxon>Bacteria</taxon>
        <taxon>Bacillati</taxon>
        <taxon>Actinomycetota</taxon>
        <taxon>Actinomycetes</taxon>
        <taxon>Micrococcales</taxon>
        <taxon>Cellulomonadaceae</taxon>
        <taxon>Cellulomonas</taxon>
    </lineage>
</organism>
<protein>
    <submittedName>
        <fullName evidence="2">Uncharacterized protein</fullName>
    </submittedName>
</protein>
<keyword evidence="1" id="KW-1133">Transmembrane helix</keyword>
<feature type="transmembrane region" description="Helical" evidence="1">
    <location>
        <begin position="217"/>
        <end position="240"/>
    </location>
</feature>
<evidence type="ECO:0000256" key="1">
    <source>
        <dbReference type="SAM" id="Phobius"/>
    </source>
</evidence>